<keyword evidence="5 10" id="KW-0479">Metal-binding</keyword>
<dbReference type="InterPro" id="IPR002022">
    <property type="entry name" value="Pec_lyase"/>
</dbReference>
<gene>
    <name evidence="13" type="primary">LOC110790510</name>
</gene>
<evidence type="ECO:0000256" key="7">
    <source>
        <dbReference type="ARBA" id="ARBA00022837"/>
    </source>
</evidence>
<comment type="cofactor">
    <cofactor evidence="10">
        <name>Ca(2+)</name>
        <dbReference type="ChEBI" id="CHEBI:29108"/>
    </cofactor>
    <text evidence="10">Binds 1 Ca(2+) ion. Required for its activity.</text>
</comment>
<dbReference type="SUPFAM" id="SSF51126">
    <property type="entry name" value="Pectin lyase-like"/>
    <property type="match status" value="1"/>
</dbReference>
<evidence type="ECO:0000256" key="4">
    <source>
        <dbReference type="ARBA" id="ARBA00012272"/>
    </source>
</evidence>
<dbReference type="InterPro" id="IPR007524">
    <property type="entry name" value="Pec_lyase_N"/>
</dbReference>
<comment type="similarity">
    <text evidence="3 10">Belongs to the polysaccharide lyase 1 family.</text>
</comment>
<sequence length="446" mass="50577">MIKVTILNKFLFVVFVFVFVFVSIVPLHPVQANIGDYDDHWKARELEAKENAAKAYHTDPHELCHDFHKEVRNDDLHETNNTRRALRKFSGACLAANPIDRCWRCDKKWARNRQKLTECARGFGHKTTGGKNGRIYVVSDNSDNDMVNPKPGTLRHAVIQDGPLWITFKHGMVIRLAEELIVSSNKTIDGRGGHVHIAGGAGLMLQFVDNVIIHGVHIHDIKTGNGGMIRDSISHYGFRTASDGDGISIFGSTNIWIDHVSMSRCMDGLIDAIEASTAITISNCHFTDHNDVMLFGARDTSTKDKIMQVTLAFNHFGKRLIQRMPRCRFGFFHVLNNDYTHWEMYAIGGSQNPTIISHGNRFIAPPNPFAKEVTKREYTPYNLWKDWLWTSDEDIMLNGAFFNQSGDLSKKFSYTRQDMIKAKPGSYVKRLTRFAGALKCREGFPC</sequence>
<dbReference type="InterPro" id="IPR012334">
    <property type="entry name" value="Pectin_lyas_fold"/>
</dbReference>
<dbReference type="SMART" id="SM00656">
    <property type="entry name" value="Amb_all"/>
    <property type="match status" value="1"/>
</dbReference>
<evidence type="ECO:0000256" key="6">
    <source>
        <dbReference type="ARBA" id="ARBA00022729"/>
    </source>
</evidence>
<comment type="catalytic activity">
    <reaction evidence="1 10">
        <text>Eliminative cleavage of (1-&gt;4)-alpha-D-galacturonan to give oligosaccharides with 4-deoxy-alpha-D-galact-4-enuronosyl groups at their non-reducing ends.</text>
        <dbReference type="EC" id="4.2.2.2"/>
    </reaction>
</comment>
<accession>A0A9R0IKF4</accession>
<dbReference type="Pfam" id="PF00544">
    <property type="entry name" value="Pectate_lyase_4"/>
    <property type="match status" value="1"/>
</dbReference>
<evidence type="ECO:0000313" key="12">
    <source>
        <dbReference type="Proteomes" id="UP000813463"/>
    </source>
</evidence>
<dbReference type="PRINTS" id="PR00807">
    <property type="entry name" value="AMBALLERGEN"/>
</dbReference>
<dbReference type="OrthoDB" id="1637350at2759"/>
<dbReference type="Proteomes" id="UP000813463">
    <property type="component" value="Chromosome 5"/>
</dbReference>
<reference evidence="12" key="1">
    <citation type="journal article" date="2021" name="Nat. Commun.">
        <title>Genomic analyses provide insights into spinach domestication and the genetic basis of agronomic traits.</title>
        <authorList>
            <person name="Cai X."/>
            <person name="Sun X."/>
            <person name="Xu C."/>
            <person name="Sun H."/>
            <person name="Wang X."/>
            <person name="Ge C."/>
            <person name="Zhang Z."/>
            <person name="Wang Q."/>
            <person name="Fei Z."/>
            <person name="Jiao C."/>
            <person name="Wang Q."/>
        </authorList>
    </citation>
    <scope>NUCLEOTIDE SEQUENCE [LARGE SCALE GENOMIC DNA]</scope>
    <source>
        <strain evidence="12">cv. Varoflay</strain>
    </source>
</reference>
<organism evidence="12 13">
    <name type="scientific">Spinacia oleracea</name>
    <name type="common">Spinach</name>
    <dbReference type="NCBI Taxonomy" id="3562"/>
    <lineage>
        <taxon>Eukaryota</taxon>
        <taxon>Viridiplantae</taxon>
        <taxon>Streptophyta</taxon>
        <taxon>Embryophyta</taxon>
        <taxon>Tracheophyta</taxon>
        <taxon>Spermatophyta</taxon>
        <taxon>Magnoliopsida</taxon>
        <taxon>eudicotyledons</taxon>
        <taxon>Gunneridae</taxon>
        <taxon>Pentapetalae</taxon>
        <taxon>Caryophyllales</taxon>
        <taxon>Chenopodiaceae</taxon>
        <taxon>Chenopodioideae</taxon>
        <taxon>Anserineae</taxon>
        <taxon>Spinacia</taxon>
    </lineage>
</organism>
<dbReference type="EC" id="4.2.2.2" evidence="4 10"/>
<evidence type="ECO:0000256" key="3">
    <source>
        <dbReference type="ARBA" id="ARBA00010980"/>
    </source>
</evidence>
<dbReference type="PANTHER" id="PTHR31683:SF69">
    <property type="entry name" value="PECTATE LYASE 7-RELATED"/>
    <property type="match status" value="1"/>
</dbReference>
<evidence type="ECO:0000256" key="10">
    <source>
        <dbReference type="RuleBase" id="RU361123"/>
    </source>
</evidence>
<dbReference type="PANTHER" id="PTHR31683">
    <property type="entry name" value="PECTATE LYASE 18-RELATED"/>
    <property type="match status" value="1"/>
</dbReference>
<dbReference type="GeneID" id="110790510"/>
<dbReference type="GO" id="GO:0046872">
    <property type="term" value="F:metal ion binding"/>
    <property type="evidence" value="ECO:0007669"/>
    <property type="project" value="UniProtKB-KW"/>
</dbReference>
<evidence type="ECO:0000256" key="1">
    <source>
        <dbReference type="ARBA" id="ARBA00000695"/>
    </source>
</evidence>
<evidence type="ECO:0000256" key="2">
    <source>
        <dbReference type="ARBA" id="ARBA00005220"/>
    </source>
</evidence>
<evidence type="ECO:0000259" key="11">
    <source>
        <dbReference type="SMART" id="SM00656"/>
    </source>
</evidence>
<evidence type="ECO:0000256" key="9">
    <source>
        <dbReference type="ARBA" id="ARBA00023239"/>
    </source>
</evidence>
<keyword evidence="9 10" id="KW-0456">Lyase</keyword>
<dbReference type="Pfam" id="PF04431">
    <property type="entry name" value="Pec_lyase_N"/>
    <property type="match status" value="1"/>
</dbReference>
<keyword evidence="6" id="KW-0732">Signal</keyword>
<name>A0A9R0IKF4_SPIOL</name>
<dbReference type="InterPro" id="IPR045032">
    <property type="entry name" value="PEL"/>
</dbReference>
<comment type="pathway">
    <text evidence="2 10">Glycan metabolism; pectin degradation; 2-dehydro-3-deoxy-D-gluconate from pectin: step 2/5.</text>
</comment>
<proteinExistence type="inferred from homology"/>
<keyword evidence="12" id="KW-1185">Reference proteome</keyword>
<dbReference type="GO" id="GO:0030570">
    <property type="term" value="F:pectate lyase activity"/>
    <property type="evidence" value="ECO:0000318"/>
    <property type="project" value="GO_Central"/>
</dbReference>
<evidence type="ECO:0000256" key="5">
    <source>
        <dbReference type="ARBA" id="ARBA00022723"/>
    </source>
</evidence>
<dbReference type="InterPro" id="IPR018082">
    <property type="entry name" value="AmbAllergen"/>
</dbReference>
<feature type="domain" description="Pectate lyase" evidence="11">
    <location>
        <begin position="171"/>
        <end position="368"/>
    </location>
</feature>
<dbReference type="AlphaFoldDB" id="A0A9R0IKF4"/>
<keyword evidence="7 10" id="KW-0106">Calcium</keyword>
<evidence type="ECO:0000313" key="13">
    <source>
        <dbReference type="RefSeq" id="XP_021850994.1"/>
    </source>
</evidence>
<dbReference type="InterPro" id="IPR011050">
    <property type="entry name" value="Pectin_lyase_fold/virulence"/>
</dbReference>
<protein>
    <recommendedName>
        <fullName evidence="4 10">Pectate lyase</fullName>
        <ecNumber evidence="4 10">4.2.2.2</ecNumber>
    </recommendedName>
</protein>
<dbReference type="RefSeq" id="XP_021850994.1">
    <property type="nucleotide sequence ID" value="XM_021995302.2"/>
</dbReference>
<dbReference type="KEGG" id="soe:110790510"/>
<evidence type="ECO:0000256" key="8">
    <source>
        <dbReference type="ARBA" id="ARBA00023180"/>
    </source>
</evidence>
<keyword evidence="8" id="KW-0325">Glycoprotein</keyword>
<dbReference type="Gene3D" id="2.160.20.10">
    <property type="entry name" value="Single-stranded right-handed beta-helix, Pectin lyase-like"/>
    <property type="match status" value="1"/>
</dbReference>
<reference evidence="13" key="2">
    <citation type="submission" date="2025-08" db="UniProtKB">
        <authorList>
            <consortium name="RefSeq"/>
        </authorList>
    </citation>
    <scope>IDENTIFICATION</scope>
    <source>
        <tissue evidence="13">Leaf</tissue>
    </source>
</reference>